<dbReference type="PROSITE" id="PS51421">
    <property type="entry name" value="RAS"/>
    <property type="match status" value="1"/>
</dbReference>
<dbReference type="PROSITE" id="PS51420">
    <property type="entry name" value="RHO"/>
    <property type="match status" value="1"/>
</dbReference>
<name>A0A0V0QSI0_PSEPJ</name>
<accession>A0A0V0QSI0</accession>
<dbReference type="Gene3D" id="3.40.50.300">
    <property type="entry name" value="P-loop containing nucleotide triphosphate hydrolases"/>
    <property type="match status" value="1"/>
</dbReference>
<keyword evidence="1" id="KW-0547">Nucleotide-binding</keyword>
<keyword evidence="3" id="KW-0812">Transmembrane</keyword>
<dbReference type="InterPro" id="IPR001806">
    <property type="entry name" value="Small_GTPase"/>
</dbReference>
<feature type="region of interest" description="Disordered" evidence="2">
    <location>
        <begin position="210"/>
        <end position="287"/>
    </location>
</feature>
<dbReference type="SMART" id="SM00174">
    <property type="entry name" value="RHO"/>
    <property type="match status" value="1"/>
</dbReference>
<dbReference type="InterPro" id="IPR005225">
    <property type="entry name" value="Small_GTP-bd"/>
</dbReference>
<dbReference type="PANTHER" id="PTHR47978">
    <property type="match status" value="1"/>
</dbReference>
<dbReference type="Pfam" id="PF00071">
    <property type="entry name" value="Ras"/>
    <property type="match status" value="1"/>
</dbReference>
<dbReference type="Proteomes" id="UP000054937">
    <property type="component" value="Unassembled WGS sequence"/>
</dbReference>
<evidence type="ECO:0000313" key="4">
    <source>
        <dbReference type="EMBL" id="KRX05228.1"/>
    </source>
</evidence>
<sequence>MSVDFSTKVLIIGNNKVTFLIFILLIITILAILQNQVGKSCLLIRYDNDTFSENTQSTVGIDFRTKVEECIDGTKIKLQLWDTAGQERFRPIIKTFYKSTKACALVFDLTDFKTLQDINYWLKELSSNCSDDLPKILIGNKIDLRNKVKLSKSEITMFQEEIQKIKENNKIQYFECSAKTGQNVQEAFKHLCEEVKNYYDVHKSQFQNQMNNSDLGTESSSDDEFGKQNNQQKNNDIQKKLKDPSNANQNKKQKKNNSLQNQDNNNQPIQLNEKNCKKKKKKSNSCC</sequence>
<protein>
    <submittedName>
        <fullName evidence="4">p-loop containing nucleoside triphosphate hydrolase</fullName>
    </submittedName>
</protein>
<feature type="compositionally biased region" description="Basic residues" evidence="2">
    <location>
        <begin position="276"/>
        <end position="287"/>
    </location>
</feature>
<dbReference type="PROSITE" id="PS51417">
    <property type="entry name" value="ARF"/>
    <property type="match status" value="1"/>
</dbReference>
<organism evidence="4 5">
    <name type="scientific">Pseudocohnilembus persalinus</name>
    <name type="common">Ciliate</name>
    <dbReference type="NCBI Taxonomy" id="266149"/>
    <lineage>
        <taxon>Eukaryota</taxon>
        <taxon>Sar</taxon>
        <taxon>Alveolata</taxon>
        <taxon>Ciliophora</taxon>
        <taxon>Intramacronucleata</taxon>
        <taxon>Oligohymenophorea</taxon>
        <taxon>Scuticociliatia</taxon>
        <taxon>Philasterida</taxon>
        <taxon>Pseudocohnilembidae</taxon>
        <taxon>Pseudocohnilembus</taxon>
    </lineage>
</organism>
<evidence type="ECO:0000256" key="3">
    <source>
        <dbReference type="SAM" id="Phobius"/>
    </source>
</evidence>
<keyword evidence="3" id="KW-1133">Transmembrane helix</keyword>
<gene>
    <name evidence="4" type="ORF">PPERSA_06862</name>
</gene>
<dbReference type="NCBIfam" id="TIGR00231">
    <property type="entry name" value="small_GTP"/>
    <property type="match status" value="1"/>
</dbReference>
<proteinExistence type="predicted"/>
<dbReference type="EMBL" id="LDAU01000110">
    <property type="protein sequence ID" value="KRX05228.1"/>
    <property type="molecule type" value="Genomic_DNA"/>
</dbReference>
<dbReference type="GO" id="GO:0003924">
    <property type="term" value="F:GTPase activity"/>
    <property type="evidence" value="ECO:0007669"/>
    <property type="project" value="InterPro"/>
</dbReference>
<feature type="compositionally biased region" description="Low complexity" evidence="2">
    <location>
        <begin position="246"/>
        <end position="267"/>
    </location>
</feature>
<feature type="transmembrane region" description="Helical" evidence="3">
    <location>
        <begin position="12"/>
        <end position="33"/>
    </location>
</feature>
<dbReference type="InParanoid" id="A0A0V0QSI0"/>
<dbReference type="PRINTS" id="PR00449">
    <property type="entry name" value="RASTRNSFRMNG"/>
</dbReference>
<feature type="compositionally biased region" description="Polar residues" evidence="2">
    <location>
        <begin position="210"/>
        <end position="219"/>
    </location>
</feature>
<dbReference type="PROSITE" id="PS51419">
    <property type="entry name" value="RAB"/>
    <property type="match status" value="1"/>
</dbReference>
<evidence type="ECO:0000313" key="5">
    <source>
        <dbReference type="Proteomes" id="UP000054937"/>
    </source>
</evidence>
<keyword evidence="3" id="KW-0472">Membrane</keyword>
<comment type="caution">
    <text evidence="4">The sequence shown here is derived from an EMBL/GenBank/DDBJ whole genome shotgun (WGS) entry which is preliminary data.</text>
</comment>
<dbReference type="InterPro" id="IPR027417">
    <property type="entry name" value="P-loop_NTPase"/>
</dbReference>
<dbReference type="SMART" id="SM00176">
    <property type="entry name" value="RAN"/>
    <property type="match status" value="1"/>
</dbReference>
<dbReference type="FunFam" id="3.40.50.300:FF:001329">
    <property type="entry name" value="Small GTP-binding protein, putative"/>
    <property type="match status" value="1"/>
</dbReference>
<reference evidence="4 5" key="1">
    <citation type="journal article" date="2015" name="Sci. Rep.">
        <title>Genome of the facultative scuticociliatosis pathogen Pseudocohnilembus persalinus provides insight into its virulence through horizontal gene transfer.</title>
        <authorList>
            <person name="Xiong J."/>
            <person name="Wang G."/>
            <person name="Cheng J."/>
            <person name="Tian M."/>
            <person name="Pan X."/>
            <person name="Warren A."/>
            <person name="Jiang C."/>
            <person name="Yuan D."/>
            <person name="Miao W."/>
        </authorList>
    </citation>
    <scope>NUCLEOTIDE SEQUENCE [LARGE SCALE GENOMIC DNA]</scope>
    <source>
        <strain evidence="4">36N120E</strain>
    </source>
</reference>
<dbReference type="AlphaFoldDB" id="A0A0V0QSI0"/>
<dbReference type="OrthoDB" id="63533at2759"/>
<dbReference type="SMART" id="SM00175">
    <property type="entry name" value="RAB"/>
    <property type="match status" value="1"/>
</dbReference>
<dbReference type="GO" id="GO:0005525">
    <property type="term" value="F:GTP binding"/>
    <property type="evidence" value="ECO:0007669"/>
    <property type="project" value="InterPro"/>
</dbReference>
<evidence type="ECO:0000256" key="2">
    <source>
        <dbReference type="SAM" id="MobiDB-lite"/>
    </source>
</evidence>
<evidence type="ECO:0000256" key="1">
    <source>
        <dbReference type="ARBA" id="ARBA00022741"/>
    </source>
</evidence>
<keyword evidence="5" id="KW-1185">Reference proteome</keyword>
<dbReference type="SMART" id="SM00173">
    <property type="entry name" value="RAS"/>
    <property type="match status" value="1"/>
</dbReference>
<keyword evidence="4" id="KW-0378">Hydrolase</keyword>
<dbReference type="CDD" id="cd00154">
    <property type="entry name" value="Rab"/>
    <property type="match status" value="1"/>
</dbReference>
<dbReference type="SUPFAM" id="SSF52540">
    <property type="entry name" value="P-loop containing nucleoside triphosphate hydrolases"/>
    <property type="match status" value="1"/>
</dbReference>